<protein>
    <submittedName>
        <fullName evidence="2">Uncharacterized protein</fullName>
    </submittedName>
</protein>
<organism evidence="2">
    <name type="scientific">Ananas comosus var. bracteatus</name>
    <name type="common">red pineapple</name>
    <dbReference type="NCBI Taxonomy" id="296719"/>
    <lineage>
        <taxon>Eukaryota</taxon>
        <taxon>Viridiplantae</taxon>
        <taxon>Streptophyta</taxon>
        <taxon>Embryophyta</taxon>
        <taxon>Tracheophyta</taxon>
        <taxon>Spermatophyta</taxon>
        <taxon>Magnoliopsida</taxon>
        <taxon>Liliopsida</taxon>
        <taxon>Poales</taxon>
        <taxon>Bromeliaceae</taxon>
        <taxon>Bromelioideae</taxon>
        <taxon>Ananas</taxon>
    </lineage>
</organism>
<name>A0A6V7PYG8_ANACO</name>
<dbReference type="EMBL" id="LR862153">
    <property type="protein sequence ID" value="CAD1835686.1"/>
    <property type="molecule type" value="Genomic_DNA"/>
</dbReference>
<feature type="coiled-coil region" evidence="1">
    <location>
        <begin position="220"/>
        <end position="289"/>
    </location>
</feature>
<proteinExistence type="predicted"/>
<evidence type="ECO:0000256" key="1">
    <source>
        <dbReference type="SAM" id="Coils"/>
    </source>
</evidence>
<gene>
    <name evidence="2" type="ORF">CB5_LOCUS18897</name>
</gene>
<dbReference type="AlphaFoldDB" id="A0A6V7PYG8"/>
<keyword evidence="1" id="KW-0175">Coiled coil</keyword>
<accession>A0A6V7PYG8</accession>
<reference evidence="2" key="1">
    <citation type="submission" date="2020-07" db="EMBL/GenBank/DDBJ databases">
        <authorList>
            <person name="Lin J."/>
        </authorList>
    </citation>
    <scope>NUCLEOTIDE SEQUENCE</scope>
</reference>
<evidence type="ECO:0000313" key="2">
    <source>
        <dbReference type="EMBL" id="CAD1835686.1"/>
    </source>
</evidence>
<sequence>MGAAQEGVYAGDGEPQWRRCAAGERARAARSFRMEARVGSQIGGTGTMEGDVSPYDDEFADHVSIPSPSRCIEDPLTDVADIGVSSFNEASPTRQEDENIDVRSDSGTGCSRNEIPIVAKSFLTDRIIDIVKTFDRRQFKSAQEEVSKYCQCLSALGFDTSELERRIKPIFDHAEVIEELVSSPNFVPFVRVMDAGDNLALSRRKLASHMATKDSLLQATRNVSLQLQQTREKIKELEESISHLKSTEAELSLQLEVADDSLKKLQPSQEELQQDVVNAEKEHAAATEVYNDSKESTGLRELIELFEERRQIFEI</sequence>